<evidence type="ECO:0000256" key="6">
    <source>
        <dbReference type="SAM" id="MobiDB-lite"/>
    </source>
</evidence>
<dbReference type="Gene3D" id="3.90.226.10">
    <property type="entry name" value="2-enoyl-CoA Hydratase, Chain A, domain 1"/>
    <property type="match status" value="1"/>
</dbReference>
<evidence type="ECO:0000256" key="4">
    <source>
        <dbReference type="ARBA" id="ARBA00022825"/>
    </source>
</evidence>
<dbReference type="Pfam" id="PF17820">
    <property type="entry name" value="PDZ_6"/>
    <property type="match status" value="1"/>
</dbReference>
<evidence type="ECO:0000256" key="7">
    <source>
        <dbReference type="SAM" id="Phobius"/>
    </source>
</evidence>
<dbReference type="SUPFAM" id="SSF50156">
    <property type="entry name" value="PDZ domain-like"/>
    <property type="match status" value="1"/>
</dbReference>
<dbReference type="Proteomes" id="UP000184089">
    <property type="component" value="Unassembled WGS sequence"/>
</dbReference>
<reference evidence="9 12" key="3">
    <citation type="journal article" date="2019" name="Nat. Med.">
        <title>A library of human gut bacterial isolates paired with longitudinal multiomics data enables mechanistic microbiome research.</title>
        <authorList>
            <person name="Poyet M."/>
            <person name="Groussin M."/>
            <person name="Gibbons S.M."/>
            <person name="Avila-Pacheco J."/>
            <person name="Jiang X."/>
            <person name="Kearney S.M."/>
            <person name="Perrotta A.R."/>
            <person name="Berdy B."/>
            <person name="Zhao S."/>
            <person name="Lieberman T.D."/>
            <person name="Swanson P.K."/>
            <person name="Smith M."/>
            <person name="Roesemann S."/>
            <person name="Alexander J.E."/>
            <person name="Rich S.A."/>
            <person name="Livny J."/>
            <person name="Vlamakis H."/>
            <person name="Clish C."/>
            <person name="Bullock K."/>
            <person name="Deik A."/>
            <person name="Scott J."/>
            <person name="Pierce K.A."/>
            <person name="Xavier R.J."/>
            <person name="Alm E.J."/>
        </authorList>
    </citation>
    <scope>NUCLEOTIDE SEQUENCE [LARGE SCALE GENOMIC DNA]</scope>
    <source>
        <strain evidence="9 12">BIOML-A2</strain>
    </source>
</reference>
<dbReference type="GO" id="GO:0006508">
    <property type="term" value="P:proteolysis"/>
    <property type="evidence" value="ECO:0007669"/>
    <property type="project" value="UniProtKB-KW"/>
</dbReference>
<reference evidence="11" key="2">
    <citation type="submission" date="2016-11" db="EMBL/GenBank/DDBJ databases">
        <authorList>
            <person name="Jaros S."/>
            <person name="Januszkiewicz K."/>
            <person name="Wedrychowicz H."/>
        </authorList>
    </citation>
    <scope>NUCLEOTIDE SEQUENCE [LARGE SCALE GENOMIC DNA]</scope>
    <source>
        <strain evidence="11">DSM 4029</strain>
    </source>
</reference>
<feature type="region of interest" description="Disordered" evidence="6">
    <location>
        <begin position="396"/>
        <end position="455"/>
    </location>
</feature>
<feature type="compositionally biased region" description="Low complexity" evidence="6">
    <location>
        <begin position="396"/>
        <end position="413"/>
    </location>
</feature>
<keyword evidence="7" id="KW-1133">Transmembrane helix</keyword>
<dbReference type="PANTHER" id="PTHR32060:SF30">
    <property type="entry name" value="CARBOXY-TERMINAL PROCESSING PROTEASE CTPA"/>
    <property type="match status" value="1"/>
</dbReference>
<evidence type="ECO:0000256" key="1">
    <source>
        <dbReference type="ARBA" id="ARBA00009179"/>
    </source>
</evidence>
<dbReference type="SMART" id="SM00245">
    <property type="entry name" value="TSPc"/>
    <property type="match status" value="1"/>
</dbReference>
<sequence>MNKKVSVGVLISLLAMVCALTFTITMVLSIGLFDNKMNSTKSREAMYSKISEVDTYVRDNYVGELADQNLMDAMLKGYVSGMGDKYARYYTVEEWNSIESTFNGAVTGIGVAGKADTSGYIRVTKVYDGSPAKEAGIEKNDLIIAVDGQDVLAMGVTKAMALIQGDPGSKVKVDFQRDSVKNSVEIIRKSITVPSVEYQNLDGVGYIRIFEFNNTTASQFDYALNQLKSAGARSLIFDVRDNSGGLTKVTAEILDTLVPEGTILSAEYKSGEQKTLYTSGKSEETLPMTVIVNENTASAAEMFAAVLRDFGKAKLVGTGTYGKGVMQEYKQLSDGSGIDITVAYLVPPSGEKFNETGLKPDYKVTLSTQQQQQAHMLTVETDPQIKKAVEVVSAGNNAQGSANSSSSTPSSEGQGEEGQPEGGEGEGESSAPEGESSDGGEGQEAACGPRSWYAF</sequence>
<dbReference type="PANTHER" id="PTHR32060">
    <property type="entry name" value="TAIL-SPECIFIC PROTEASE"/>
    <property type="match status" value="1"/>
</dbReference>
<dbReference type="InterPro" id="IPR001478">
    <property type="entry name" value="PDZ"/>
</dbReference>
<evidence type="ECO:0000313" key="9">
    <source>
        <dbReference type="EMBL" id="MZL69195.1"/>
    </source>
</evidence>
<dbReference type="CDD" id="cd06782">
    <property type="entry name" value="cpPDZ_CPP-like"/>
    <property type="match status" value="1"/>
</dbReference>
<dbReference type="GO" id="GO:0007165">
    <property type="term" value="P:signal transduction"/>
    <property type="evidence" value="ECO:0007669"/>
    <property type="project" value="TreeGrafter"/>
</dbReference>
<keyword evidence="7" id="KW-0472">Membrane</keyword>
<organism evidence="10 11">
    <name type="scientific">Bittarella massiliensis</name>
    <name type="common">ex Durand et al. 2017</name>
    <dbReference type="NCBI Taxonomy" id="1720313"/>
    <lineage>
        <taxon>Bacteria</taxon>
        <taxon>Bacillati</taxon>
        <taxon>Bacillota</taxon>
        <taxon>Clostridia</taxon>
        <taxon>Eubacteriales</taxon>
        <taxon>Oscillospiraceae</taxon>
        <taxon>Bittarella (ex Durand et al. 2017)</taxon>
    </lineage>
</organism>
<dbReference type="SUPFAM" id="SSF52096">
    <property type="entry name" value="ClpP/crotonase"/>
    <property type="match status" value="1"/>
</dbReference>
<reference evidence="10" key="1">
    <citation type="submission" date="2016-11" db="EMBL/GenBank/DDBJ databases">
        <authorList>
            <person name="Varghese N."/>
            <person name="Submissions S."/>
        </authorList>
    </citation>
    <scope>NUCLEOTIDE SEQUENCE</scope>
    <source>
        <strain evidence="10">DSM 4029</strain>
    </source>
</reference>
<keyword evidence="2 5" id="KW-0645">Protease</keyword>
<dbReference type="InterPro" id="IPR036034">
    <property type="entry name" value="PDZ_sf"/>
</dbReference>
<comment type="similarity">
    <text evidence="1 5">Belongs to the peptidase S41A family.</text>
</comment>
<feature type="compositionally biased region" description="Acidic residues" evidence="6">
    <location>
        <begin position="414"/>
        <end position="427"/>
    </location>
</feature>
<evidence type="ECO:0000313" key="12">
    <source>
        <dbReference type="Proteomes" id="UP000474718"/>
    </source>
</evidence>
<dbReference type="Gene3D" id="2.30.42.10">
    <property type="match status" value="1"/>
</dbReference>
<dbReference type="InterPro" id="IPR004447">
    <property type="entry name" value="Peptidase_S41A"/>
</dbReference>
<evidence type="ECO:0000313" key="10">
    <source>
        <dbReference type="EMBL" id="SHG14526.1"/>
    </source>
</evidence>
<feature type="domain" description="PDZ" evidence="8">
    <location>
        <begin position="103"/>
        <end position="164"/>
    </location>
</feature>
<evidence type="ECO:0000256" key="5">
    <source>
        <dbReference type="RuleBase" id="RU004404"/>
    </source>
</evidence>
<dbReference type="GO" id="GO:0030288">
    <property type="term" value="C:outer membrane-bounded periplasmic space"/>
    <property type="evidence" value="ECO:0007669"/>
    <property type="project" value="TreeGrafter"/>
</dbReference>
<dbReference type="EMBL" id="WWVX01000002">
    <property type="protein sequence ID" value="MZL69195.1"/>
    <property type="molecule type" value="Genomic_DNA"/>
</dbReference>
<gene>
    <name evidence="9" type="ORF">GT747_05355</name>
    <name evidence="10" type="ORF">SAMN05444424_1642</name>
</gene>
<name>A0AAQ1MEH9_9FIRM</name>
<evidence type="ECO:0000259" key="8">
    <source>
        <dbReference type="PROSITE" id="PS50106"/>
    </source>
</evidence>
<keyword evidence="12" id="KW-1185">Reference proteome</keyword>
<keyword evidence="4 5" id="KW-0720">Serine protease</keyword>
<proteinExistence type="inferred from homology"/>
<dbReference type="Proteomes" id="UP000474718">
    <property type="component" value="Unassembled WGS sequence"/>
</dbReference>
<dbReference type="AlphaFoldDB" id="A0AAQ1MEH9"/>
<keyword evidence="3 5" id="KW-0378">Hydrolase</keyword>
<keyword evidence="7" id="KW-0812">Transmembrane</keyword>
<dbReference type="EMBL" id="FQVY01000002">
    <property type="protein sequence ID" value="SHG14526.1"/>
    <property type="molecule type" value="Genomic_DNA"/>
</dbReference>
<feature type="transmembrane region" description="Helical" evidence="7">
    <location>
        <begin position="7"/>
        <end position="33"/>
    </location>
</feature>
<protein>
    <submittedName>
        <fullName evidence="10">Carboxyl-terminal processing protease</fullName>
    </submittedName>
    <submittedName>
        <fullName evidence="9">PDZ domain-containing protein</fullName>
    </submittedName>
</protein>
<dbReference type="InterPro" id="IPR005151">
    <property type="entry name" value="Tail-specific_protease"/>
</dbReference>
<dbReference type="GO" id="GO:0004175">
    <property type="term" value="F:endopeptidase activity"/>
    <property type="evidence" value="ECO:0007669"/>
    <property type="project" value="TreeGrafter"/>
</dbReference>
<dbReference type="CDD" id="cd07560">
    <property type="entry name" value="Peptidase_S41_CPP"/>
    <property type="match status" value="1"/>
</dbReference>
<dbReference type="GO" id="GO:0008236">
    <property type="term" value="F:serine-type peptidase activity"/>
    <property type="evidence" value="ECO:0007669"/>
    <property type="project" value="UniProtKB-KW"/>
</dbReference>
<evidence type="ECO:0000256" key="2">
    <source>
        <dbReference type="ARBA" id="ARBA00022670"/>
    </source>
</evidence>
<dbReference type="RefSeq" id="WP_021660337.1">
    <property type="nucleotide sequence ID" value="NZ_FQVY01000002.1"/>
</dbReference>
<evidence type="ECO:0000256" key="3">
    <source>
        <dbReference type="ARBA" id="ARBA00022801"/>
    </source>
</evidence>
<dbReference type="NCBIfam" id="TIGR00225">
    <property type="entry name" value="prc"/>
    <property type="match status" value="1"/>
</dbReference>
<dbReference type="InterPro" id="IPR029045">
    <property type="entry name" value="ClpP/crotonase-like_dom_sf"/>
</dbReference>
<dbReference type="Gene3D" id="3.30.750.44">
    <property type="match status" value="1"/>
</dbReference>
<dbReference type="SMART" id="SM00228">
    <property type="entry name" value="PDZ"/>
    <property type="match status" value="1"/>
</dbReference>
<dbReference type="Pfam" id="PF03572">
    <property type="entry name" value="Peptidase_S41"/>
    <property type="match status" value="1"/>
</dbReference>
<accession>A0AAQ1MEH9</accession>
<dbReference type="PROSITE" id="PS50106">
    <property type="entry name" value="PDZ"/>
    <property type="match status" value="1"/>
</dbReference>
<dbReference type="InterPro" id="IPR041489">
    <property type="entry name" value="PDZ_6"/>
</dbReference>
<comment type="caution">
    <text evidence="10">The sequence shown here is derived from an EMBL/GenBank/DDBJ whole genome shotgun (WGS) entry which is preliminary data.</text>
</comment>
<evidence type="ECO:0000313" key="11">
    <source>
        <dbReference type="Proteomes" id="UP000184089"/>
    </source>
</evidence>